<feature type="domain" description="Transposase IS4-like" evidence="6">
    <location>
        <begin position="134"/>
        <end position="311"/>
    </location>
</feature>
<comment type="similarity">
    <text evidence="2">Belongs to the transposase 11 family.</text>
</comment>
<evidence type="ECO:0000259" key="7">
    <source>
        <dbReference type="Pfam" id="PF05598"/>
    </source>
</evidence>
<evidence type="ECO:0000256" key="5">
    <source>
        <dbReference type="ARBA" id="ARBA00023172"/>
    </source>
</evidence>
<dbReference type="AlphaFoldDB" id="A0A6I3R183"/>
<keyword evidence="4" id="KW-0238">DNA-binding</keyword>
<dbReference type="InterPro" id="IPR002559">
    <property type="entry name" value="Transposase_11"/>
</dbReference>
<dbReference type="GO" id="GO:0006313">
    <property type="term" value="P:DNA transposition"/>
    <property type="evidence" value="ECO:0007669"/>
    <property type="project" value="InterPro"/>
</dbReference>
<dbReference type="InterPro" id="IPR047959">
    <property type="entry name" value="Transpos_IS5"/>
</dbReference>
<comment type="caution">
    <text evidence="8">The sequence shown here is derived from an EMBL/GenBank/DDBJ whole genome shotgun (WGS) entry which is preliminary data.</text>
</comment>
<evidence type="ECO:0000256" key="4">
    <source>
        <dbReference type="ARBA" id="ARBA00023125"/>
    </source>
</evidence>
<dbReference type="Pfam" id="PF05598">
    <property type="entry name" value="DUF772"/>
    <property type="match status" value="1"/>
</dbReference>
<evidence type="ECO:0000256" key="1">
    <source>
        <dbReference type="ARBA" id="ARBA00003544"/>
    </source>
</evidence>
<gene>
    <name evidence="8" type="ORF">GMD52_15250</name>
</gene>
<name>A0A6I3R183_9FIRM</name>
<dbReference type="Pfam" id="PF01609">
    <property type="entry name" value="DDE_Tnp_1"/>
    <property type="match status" value="1"/>
</dbReference>
<accession>A0A6I3R183</accession>
<sequence length="321" mass="36272">MTISAFSDELAQVRTKKKEFLDQIERIVPWKEWLAMIQPCYYKGERGNKPYPLETMLRLYLLQNLYDLSDEATVAEAIDSRAFSEFCGVDSSNQVPDGDTLGRFRNLLIRNGLQEKLFRQVVELLQQRGLILKKGTIVDSTIIAAPSSTKNREKQRDPDACQVKKGNTWHFGYKAHIGVDKDSGVVHTVKATAANVHDVSETSKLLTGEEAVVYGDSGYLGAGKREDAIVRNKSGHKIRYKINRRPSQVKKLSKSGRYAAKKAEHAKSSIRAKVEHVFGVVKKQLRFRKTRYRGLEKQQAKFNIMFALANLILADRPCLAA</sequence>
<dbReference type="InterPro" id="IPR008490">
    <property type="entry name" value="Transposase_InsH_N"/>
</dbReference>
<dbReference type="RefSeq" id="WP_117474334.1">
    <property type="nucleotide sequence ID" value="NZ_JBGKTX010000013.1"/>
</dbReference>
<evidence type="ECO:0000256" key="3">
    <source>
        <dbReference type="ARBA" id="ARBA00022578"/>
    </source>
</evidence>
<dbReference type="PANTHER" id="PTHR35604">
    <property type="entry name" value="TRANSPOSASE INSH FOR INSERTION SEQUENCE ELEMENT IS5A-RELATED"/>
    <property type="match status" value="1"/>
</dbReference>
<organism evidence="8 9">
    <name type="scientific">Ruthenibacterium lactatiformans</name>
    <dbReference type="NCBI Taxonomy" id="1550024"/>
    <lineage>
        <taxon>Bacteria</taxon>
        <taxon>Bacillati</taxon>
        <taxon>Bacillota</taxon>
        <taxon>Clostridia</taxon>
        <taxon>Eubacteriales</taxon>
        <taxon>Oscillospiraceae</taxon>
        <taxon>Ruthenibacterium</taxon>
    </lineage>
</organism>
<reference evidence="8 9" key="1">
    <citation type="journal article" date="2019" name="Nat. Med.">
        <title>A library of human gut bacterial isolates paired with longitudinal multiomics data enables mechanistic microbiome research.</title>
        <authorList>
            <person name="Poyet M."/>
            <person name="Groussin M."/>
            <person name="Gibbons S.M."/>
            <person name="Avila-Pacheco J."/>
            <person name="Jiang X."/>
            <person name="Kearney S.M."/>
            <person name="Perrotta A.R."/>
            <person name="Berdy B."/>
            <person name="Zhao S."/>
            <person name="Lieberman T.D."/>
            <person name="Swanson P.K."/>
            <person name="Smith M."/>
            <person name="Roesemann S."/>
            <person name="Alexander J.E."/>
            <person name="Rich S.A."/>
            <person name="Livny J."/>
            <person name="Vlamakis H."/>
            <person name="Clish C."/>
            <person name="Bullock K."/>
            <person name="Deik A."/>
            <person name="Scott J."/>
            <person name="Pierce K.A."/>
            <person name="Xavier R.J."/>
            <person name="Alm E.J."/>
        </authorList>
    </citation>
    <scope>NUCLEOTIDE SEQUENCE [LARGE SCALE GENOMIC DNA]</scope>
    <source>
        <strain evidence="8 9">BIOML-A7</strain>
    </source>
</reference>
<dbReference type="GO" id="GO:0003677">
    <property type="term" value="F:DNA binding"/>
    <property type="evidence" value="ECO:0007669"/>
    <property type="project" value="UniProtKB-KW"/>
</dbReference>
<dbReference type="GO" id="GO:0004803">
    <property type="term" value="F:transposase activity"/>
    <property type="evidence" value="ECO:0007669"/>
    <property type="project" value="InterPro"/>
</dbReference>
<comment type="function">
    <text evidence="1">Involved in the transposition of the insertion sequence IS5.</text>
</comment>
<dbReference type="EMBL" id="WMZR01000025">
    <property type="protein sequence ID" value="MTS52881.1"/>
    <property type="molecule type" value="Genomic_DNA"/>
</dbReference>
<protein>
    <submittedName>
        <fullName evidence="8">IS5 family transposase</fullName>
    </submittedName>
</protein>
<evidence type="ECO:0000313" key="8">
    <source>
        <dbReference type="EMBL" id="MTS52881.1"/>
    </source>
</evidence>
<keyword evidence="5" id="KW-0233">DNA recombination</keyword>
<dbReference type="NCBIfam" id="NF033581">
    <property type="entry name" value="transpos_IS5_4"/>
    <property type="match status" value="1"/>
</dbReference>
<dbReference type="Proteomes" id="UP000449193">
    <property type="component" value="Unassembled WGS sequence"/>
</dbReference>
<proteinExistence type="inferred from homology"/>
<evidence type="ECO:0000259" key="6">
    <source>
        <dbReference type="Pfam" id="PF01609"/>
    </source>
</evidence>
<evidence type="ECO:0000256" key="2">
    <source>
        <dbReference type="ARBA" id="ARBA00010075"/>
    </source>
</evidence>
<evidence type="ECO:0000313" key="9">
    <source>
        <dbReference type="Proteomes" id="UP000449193"/>
    </source>
</evidence>
<keyword evidence="3" id="KW-0815">Transposition</keyword>
<feature type="domain" description="Transposase InsH N-terminal" evidence="7">
    <location>
        <begin position="14"/>
        <end position="106"/>
    </location>
</feature>
<dbReference type="PANTHER" id="PTHR35604:SF2">
    <property type="entry name" value="TRANSPOSASE INSH FOR INSERTION SEQUENCE ELEMENT IS5A-RELATED"/>
    <property type="match status" value="1"/>
</dbReference>